<evidence type="ECO:0000313" key="8">
    <source>
        <dbReference type="Proteomes" id="UP000198949"/>
    </source>
</evidence>
<evidence type="ECO:0000256" key="1">
    <source>
        <dbReference type="ARBA" id="ARBA00009865"/>
    </source>
</evidence>
<dbReference type="InterPro" id="IPR035992">
    <property type="entry name" value="Ricin_B-like_lectins"/>
</dbReference>
<keyword evidence="3 4" id="KW-0326">Glycosidase</keyword>
<keyword evidence="8" id="KW-1185">Reference proteome</keyword>
<dbReference type="Proteomes" id="UP000198949">
    <property type="component" value="Unassembled WGS sequence"/>
</dbReference>
<dbReference type="Pfam" id="PF04616">
    <property type="entry name" value="Glyco_hydro_43"/>
    <property type="match status" value="1"/>
</dbReference>
<feature type="signal peptide" evidence="5">
    <location>
        <begin position="1"/>
        <end position="27"/>
    </location>
</feature>
<dbReference type="InterPro" id="IPR000772">
    <property type="entry name" value="Ricin_B_lectin"/>
</dbReference>
<dbReference type="GO" id="GO:0004553">
    <property type="term" value="F:hydrolase activity, hydrolyzing O-glycosyl compounds"/>
    <property type="evidence" value="ECO:0007669"/>
    <property type="project" value="InterPro"/>
</dbReference>
<dbReference type="Gene3D" id="2.80.10.50">
    <property type="match status" value="3"/>
</dbReference>
<protein>
    <submittedName>
        <fullName evidence="7">Glycosyl hydrolases family 43</fullName>
    </submittedName>
</protein>
<dbReference type="SMART" id="SM00458">
    <property type="entry name" value="RICIN"/>
    <property type="match status" value="1"/>
</dbReference>
<dbReference type="PANTHER" id="PTHR22925">
    <property type="entry name" value="GLYCOSYL HYDROLASE 43 FAMILY MEMBER"/>
    <property type="match status" value="1"/>
</dbReference>
<dbReference type="InterPro" id="IPR006710">
    <property type="entry name" value="Glyco_hydro_43"/>
</dbReference>
<dbReference type="RefSeq" id="WP_091040484.1">
    <property type="nucleotide sequence ID" value="NZ_FNAD01000024.1"/>
</dbReference>
<evidence type="ECO:0000256" key="4">
    <source>
        <dbReference type="RuleBase" id="RU361187"/>
    </source>
</evidence>
<evidence type="ECO:0000256" key="2">
    <source>
        <dbReference type="ARBA" id="ARBA00022801"/>
    </source>
</evidence>
<dbReference type="Pfam" id="PF00652">
    <property type="entry name" value="Ricin_B_lectin"/>
    <property type="match status" value="1"/>
</dbReference>
<dbReference type="SUPFAM" id="SSF75005">
    <property type="entry name" value="Arabinanase/levansucrase/invertase"/>
    <property type="match status" value="1"/>
</dbReference>
<evidence type="ECO:0000256" key="3">
    <source>
        <dbReference type="ARBA" id="ARBA00023295"/>
    </source>
</evidence>
<feature type="domain" description="Ricin B lectin" evidence="6">
    <location>
        <begin position="339"/>
        <end position="475"/>
    </location>
</feature>
<dbReference type="InterPro" id="IPR023296">
    <property type="entry name" value="Glyco_hydro_beta-prop_sf"/>
</dbReference>
<name>A0A1G7DEJ9_9ACTN</name>
<feature type="chain" id="PRO_5011449354" evidence="5">
    <location>
        <begin position="28"/>
        <end position="475"/>
    </location>
</feature>
<accession>A0A1G7DEJ9</accession>
<dbReference type="PANTHER" id="PTHR22925:SF3">
    <property type="entry name" value="GLYCOSYL HYDROLASE FAMILY PROTEIN 43"/>
    <property type="match status" value="1"/>
</dbReference>
<proteinExistence type="inferred from homology"/>
<dbReference type="OrthoDB" id="273314at2"/>
<dbReference type="SUPFAM" id="SSF50370">
    <property type="entry name" value="Ricin B-like lectins"/>
    <property type="match status" value="1"/>
</dbReference>
<evidence type="ECO:0000256" key="5">
    <source>
        <dbReference type="SAM" id="SignalP"/>
    </source>
</evidence>
<comment type="similarity">
    <text evidence="1 4">Belongs to the glycosyl hydrolase 43 family.</text>
</comment>
<sequence>MRTAWKAAFVCAAASLLLALGVAPAQAAPQTFDNGGPITTTNGSPMHAHGGGVIKEGDYYYMVGEQRRSGSSLFQAVSMYRSTDMVNWTHANDILTRDSHPELDPANIERPKVVYNAEFDHYVMWAHKENGSDYGDAEVAVAVSDTIDGDYTYRGSFRPLGHMSRDSTVFVDTDGTAYLISAARENYDLHIYRLSDDYLSVEALVHQFVGDHREAPAVFKRGGTYFLITSGATGWNPNQTKYATTANFASGSWSGWQNLGNATTYESQSTYVLEIAGSQTTSYLYMGDRWAGAWGGTPNESGYVWLPLRFPSNSTLALDWHAQITIDTATGQVTGSGGGGQVADVVNRNSGKCLDVVNGSTANGAEIIQYDCHGGTNQQWQLTATGGGYYRIASQSSGKCLDVDGASTANNARVIQWTCGSGTNQQWQLRTIGGYVEIVARHSGKCLDVVSSSTANSARLQQYDCYGGTNQQWTV</sequence>
<dbReference type="CDD" id="cd23458">
    <property type="entry name" value="beta-trefoil_Ricin_AgaB34-like"/>
    <property type="match status" value="1"/>
</dbReference>
<keyword evidence="2 4" id="KW-0378">Hydrolase</keyword>
<organism evidence="7 8">
    <name type="scientific">Glycomyces harbinensis</name>
    <dbReference type="NCBI Taxonomy" id="58114"/>
    <lineage>
        <taxon>Bacteria</taxon>
        <taxon>Bacillati</taxon>
        <taxon>Actinomycetota</taxon>
        <taxon>Actinomycetes</taxon>
        <taxon>Glycomycetales</taxon>
        <taxon>Glycomycetaceae</taxon>
        <taxon>Glycomyces</taxon>
    </lineage>
</organism>
<dbReference type="STRING" id="58114.SAMN05216270_12433"/>
<reference evidence="8" key="1">
    <citation type="submission" date="2016-10" db="EMBL/GenBank/DDBJ databases">
        <authorList>
            <person name="Varghese N."/>
            <person name="Submissions S."/>
        </authorList>
    </citation>
    <scope>NUCLEOTIDE SEQUENCE [LARGE SCALE GENOMIC DNA]</scope>
    <source>
        <strain evidence="8">CGMCC 4.3516</strain>
    </source>
</reference>
<dbReference type="Gene3D" id="2.115.10.20">
    <property type="entry name" value="Glycosyl hydrolase domain, family 43"/>
    <property type="match status" value="1"/>
</dbReference>
<dbReference type="AlphaFoldDB" id="A0A1G7DEJ9"/>
<keyword evidence="5" id="KW-0732">Signal</keyword>
<dbReference type="PROSITE" id="PS50231">
    <property type="entry name" value="RICIN_B_LECTIN"/>
    <property type="match status" value="1"/>
</dbReference>
<evidence type="ECO:0000313" key="7">
    <source>
        <dbReference type="EMBL" id="SDE49436.1"/>
    </source>
</evidence>
<dbReference type="EMBL" id="FNAD01000024">
    <property type="protein sequence ID" value="SDE49436.1"/>
    <property type="molecule type" value="Genomic_DNA"/>
</dbReference>
<gene>
    <name evidence="7" type="ORF">SAMN05216270_12433</name>
</gene>
<dbReference type="CDD" id="cd18822">
    <property type="entry name" value="GH43_CtGH43-like"/>
    <property type="match status" value="1"/>
</dbReference>
<dbReference type="GO" id="GO:0005975">
    <property type="term" value="P:carbohydrate metabolic process"/>
    <property type="evidence" value="ECO:0007669"/>
    <property type="project" value="InterPro"/>
</dbReference>
<evidence type="ECO:0000259" key="6">
    <source>
        <dbReference type="SMART" id="SM00458"/>
    </source>
</evidence>